<dbReference type="GO" id="GO:0016787">
    <property type="term" value="F:hydrolase activity"/>
    <property type="evidence" value="ECO:0007669"/>
    <property type="project" value="UniProtKB-KW"/>
</dbReference>
<dbReference type="SUPFAM" id="SSF52499">
    <property type="entry name" value="Isochorismatase-like hydrolases"/>
    <property type="match status" value="1"/>
</dbReference>
<reference evidence="3 4" key="1">
    <citation type="submission" date="2019-07" db="EMBL/GenBank/DDBJ databases">
        <title>Quadrisphaera sp. strain DD2A genome sequencing and assembly.</title>
        <authorList>
            <person name="Kim I."/>
        </authorList>
    </citation>
    <scope>NUCLEOTIDE SEQUENCE [LARGE SCALE GENOMIC DNA]</scope>
    <source>
        <strain evidence="3 4">DD2A</strain>
    </source>
</reference>
<comment type="caution">
    <text evidence="3">The sequence shown here is derived from an EMBL/GenBank/DDBJ whole genome shotgun (WGS) entry which is preliminary data.</text>
</comment>
<evidence type="ECO:0000259" key="2">
    <source>
        <dbReference type="Pfam" id="PF00857"/>
    </source>
</evidence>
<dbReference type="Proteomes" id="UP000321234">
    <property type="component" value="Unassembled WGS sequence"/>
</dbReference>
<evidence type="ECO:0000256" key="1">
    <source>
        <dbReference type="ARBA" id="ARBA00022801"/>
    </source>
</evidence>
<evidence type="ECO:0000313" key="4">
    <source>
        <dbReference type="Proteomes" id="UP000321234"/>
    </source>
</evidence>
<gene>
    <name evidence="3" type="ORF">FMM08_02915</name>
</gene>
<dbReference type="AlphaFoldDB" id="A0A5C8ZMX7"/>
<dbReference type="Pfam" id="PF00857">
    <property type="entry name" value="Isochorismatase"/>
    <property type="match status" value="1"/>
</dbReference>
<dbReference type="InterPro" id="IPR036380">
    <property type="entry name" value="Isochorismatase-like_sf"/>
</dbReference>
<dbReference type="Gene3D" id="3.40.50.850">
    <property type="entry name" value="Isochorismatase-like"/>
    <property type="match status" value="1"/>
</dbReference>
<name>A0A5C8ZMX7_9ACTN</name>
<feature type="domain" description="Isochorismatase-like" evidence="2">
    <location>
        <begin position="10"/>
        <end position="145"/>
    </location>
</feature>
<proteinExistence type="predicted"/>
<dbReference type="EMBL" id="VKAC01000001">
    <property type="protein sequence ID" value="TXR58150.1"/>
    <property type="molecule type" value="Genomic_DNA"/>
</dbReference>
<evidence type="ECO:0000313" key="3">
    <source>
        <dbReference type="EMBL" id="TXR58150.1"/>
    </source>
</evidence>
<dbReference type="RefSeq" id="WP_147924759.1">
    <property type="nucleotide sequence ID" value="NZ_VKAC01000001.1"/>
</dbReference>
<protein>
    <submittedName>
        <fullName evidence="3">Isochorismatase family protein</fullName>
    </submittedName>
</protein>
<dbReference type="InterPro" id="IPR000868">
    <property type="entry name" value="Isochorismatase-like_dom"/>
</dbReference>
<dbReference type="PANTHER" id="PTHR43540:SF6">
    <property type="entry name" value="ISOCHORISMATASE-LIKE DOMAIN-CONTAINING PROTEIN"/>
    <property type="match status" value="1"/>
</dbReference>
<dbReference type="OrthoDB" id="3174612at2"/>
<keyword evidence="4" id="KW-1185">Reference proteome</keyword>
<dbReference type="InterPro" id="IPR050272">
    <property type="entry name" value="Isochorismatase-like_hydrls"/>
</dbReference>
<keyword evidence="1" id="KW-0378">Hydrolase</keyword>
<dbReference type="PANTHER" id="PTHR43540">
    <property type="entry name" value="PEROXYUREIDOACRYLATE/UREIDOACRYLATE AMIDOHYDROLASE-RELATED"/>
    <property type="match status" value="1"/>
</dbReference>
<sequence length="194" mass="20572">MTTLEDRPGTALLVVDVQNDVVGEAPRRDEVVSAIAGLVDRARSEGVPVVWVQHSDEGMPEGSDAWRIVDQLRPASGEPVVQKRYGDSFEATDLEQVLAERRVGRVVVTGAETDACIRSTIHGAFTRGYDVTLVADAHTAGDKSAWGAPPVADVVAHTNLYWQFQSAPGRTAEVAAAADVTLGSGERDAPAAAR</sequence>
<organism evidence="3 4">
    <name type="scientific">Quadrisphaera setariae</name>
    <dbReference type="NCBI Taxonomy" id="2593304"/>
    <lineage>
        <taxon>Bacteria</taxon>
        <taxon>Bacillati</taxon>
        <taxon>Actinomycetota</taxon>
        <taxon>Actinomycetes</taxon>
        <taxon>Kineosporiales</taxon>
        <taxon>Kineosporiaceae</taxon>
        <taxon>Quadrisphaera</taxon>
    </lineage>
</organism>
<accession>A0A5C8ZMX7</accession>